<evidence type="ECO:0000313" key="4">
    <source>
        <dbReference type="Proteomes" id="UP000198778"/>
    </source>
</evidence>
<keyword evidence="4" id="KW-1185">Reference proteome</keyword>
<dbReference type="GO" id="GO:0009432">
    <property type="term" value="P:SOS response"/>
    <property type="evidence" value="ECO:0007669"/>
    <property type="project" value="TreeGrafter"/>
</dbReference>
<dbReference type="RefSeq" id="WP_090843027.1">
    <property type="nucleotide sequence ID" value="NZ_FNIL01000006.1"/>
</dbReference>
<sequence length="529" mass="59205">MTLTTQNAAWLPHLPPEVTEQAGRQLLDSYLIALEGWRRGLGLRFHADDSPAFADIRAWFVHKPGKLFSLTHGSRTHYFYRSRGDKVGRNTVTQGTDKAAAKKILEAGKVPVPRGFIMQPSEDLKVLHTRSETLEFPLVVKSANGSFGLSVVTGLTSIDELTKAFQQLKKVYPEESIMIEEHLSGAEYRVYVVGEEVAGTIERVPANIIGDGSTAIRTLIEQKNQKRKQNPHLKYFPIIVDEEIHQMLKMQQLSLNAVLPQGQQIFLRNRSNISLGGDPIDRLEEIPESLKAAAVNALKAFPDFPHGTVDIIMSSKGPTVIEVNPTAKLGSLLYPSKGQGRDVPKAIVDYYFPETVETPCANQYYFKLHQALIPLETGAAAEVKVTPCERTTAVEGKHWLLEGDLDSLIAREKLRETAVFYRMAGFLKKKEKQQYHLYLTGALNGYVHMLAYLEETGITSHFLADAPVFVTPTFQLEETKKEKQKYTKELQSQVSLMEKQRRAKERMLHAAATLSKAPVGTWSKALRGK</sequence>
<keyword evidence="3" id="KW-0436">Ligase</keyword>
<dbReference type="GO" id="GO:0046872">
    <property type="term" value="F:metal ion binding"/>
    <property type="evidence" value="ECO:0007669"/>
    <property type="project" value="InterPro"/>
</dbReference>
<evidence type="ECO:0000313" key="3">
    <source>
        <dbReference type="EMBL" id="SDO06704.1"/>
    </source>
</evidence>
<dbReference type="Pfam" id="PF08443">
    <property type="entry name" value="RimK"/>
    <property type="match status" value="1"/>
</dbReference>
<reference evidence="4" key="1">
    <citation type="submission" date="2016-10" db="EMBL/GenBank/DDBJ databases">
        <authorList>
            <person name="Varghese N."/>
            <person name="Submissions S."/>
        </authorList>
    </citation>
    <scope>NUCLEOTIDE SEQUENCE [LARGE SCALE GENOMIC DNA]</scope>
    <source>
        <strain evidence="4">CGMCC 1.10369</strain>
    </source>
</reference>
<dbReference type="OrthoDB" id="9803907at2"/>
<organism evidence="3 4">
    <name type="scientific">Alkalicoccus daliensis</name>
    <dbReference type="NCBI Taxonomy" id="745820"/>
    <lineage>
        <taxon>Bacteria</taxon>
        <taxon>Bacillati</taxon>
        <taxon>Bacillota</taxon>
        <taxon>Bacilli</taxon>
        <taxon>Bacillales</taxon>
        <taxon>Bacillaceae</taxon>
        <taxon>Alkalicoccus</taxon>
    </lineage>
</organism>
<dbReference type="Gene3D" id="3.30.470.20">
    <property type="entry name" value="ATP-grasp fold, B domain"/>
    <property type="match status" value="2"/>
</dbReference>
<dbReference type="GO" id="GO:0005524">
    <property type="term" value="F:ATP binding"/>
    <property type="evidence" value="ECO:0007669"/>
    <property type="project" value="UniProtKB-UniRule"/>
</dbReference>
<keyword evidence="1" id="KW-0547">Nucleotide-binding</keyword>
<dbReference type="EMBL" id="FNIL01000006">
    <property type="protein sequence ID" value="SDO06704.1"/>
    <property type="molecule type" value="Genomic_DNA"/>
</dbReference>
<accession>A0A1H0GIK0</accession>
<dbReference type="AlphaFoldDB" id="A0A1H0GIK0"/>
<evidence type="ECO:0000259" key="2">
    <source>
        <dbReference type="PROSITE" id="PS50975"/>
    </source>
</evidence>
<gene>
    <name evidence="3" type="ORF">SAMN04488053_106123</name>
</gene>
<dbReference type="GO" id="GO:0005737">
    <property type="term" value="C:cytoplasm"/>
    <property type="evidence" value="ECO:0007669"/>
    <property type="project" value="TreeGrafter"/>
</dbReference>
<dbReference type="InterPro" id="IPR013651">
    <property type="entry name" value="ATP-grasp_RimK-type"/>
</dbReference>
<dbReference type="PROSITE" id="PS50975">
    <property type="entry name" value="ATP_GRASP"/>
    <property type="match status" value="1"/>
</dbReference>
<evidence type="ECO:0000256" key="1">
    <source>
        <dbReference type="PROSITE-ProRule" id="PRU00409"/>
    </source>
</evidence>
<dbReference type="Proteomes" id="UP000198778">
    <property type="component" value="Unassembled WGS sequence"/>
</dbReference>
<dbReference type="PANTHER" id="PTHR21621:SF0">
    <property type="entry name" value="BETA-CITRYLGLUTAMATE SYNTHASE B-RELATED"/>
    <property type="match status" value="1"/>
</dbReference>
<dbReference type="STRING" id="745820.SAMN04488053_106123"/>
<dbReference type="InterPro" id="IPR011761">
    <property type="entry name" value="ATP-grasp"/>
</dbReference>
<keyword evidence="1" id="KW-0067">ATP-binding</keyword>
<feature type="domain" description="ATP-grasp" evidence="2">
    <location>
        <begin position="102"/>
        <end position="352"/>
    </location>
</feature>
<dbReference type="GO" id="GO:0018169">
    <property type="term" value="F:ribosomal S6-glutamic acid ligase activity"/>
    <property type="evidence" value="ECO:0007669"/>
    <property type="project" value="TreeGrafter"/>
</dbReference>
<dbReference type="SUPFAM" id="SSF56059">
    <property type="entry name" value="Glutathione synthetase ATP-binding domain-like"/>
    <property type="match status" value="1"/>
</dbReference>
<proteinExistence type="predicted"/>
<protein>
    <submittedName>
        <fullName evidence="3">D-alanine-D-alanine ligase</fullName>
    </submittedName>
</protein>
<name>A0A1H0GIK0_9BACI</name>
<dbReference type="PANTHER" id="PTHR21621">
    <property type="entry name" value="RIBOSOMAL PROTEIN S6 MODIFICATION PROTEIN"/>
    <property type="match status" value="1"/>
</dbReference>